<protein>
    <submittedName>
        <fullName evidence="2">Uncharacterized protein</fullName>
    </submittedName>
</protein>
<reference evidence="2 3" key="1">
    <citation type="submission" date="2021-06" db="EMBL/GenBank/DDBJ databases">
        <title>Caerostris darwini draft genome.</title>
        <authorList>
            <person name="Kono N."/>
            <person name="Arakawa K."/>
        </authorList>
    </citation>
    <scope>NUCLEOTIDE SEQUENCE [LARGE SCALE GENOMIC DNA]</scope>
</reference>
<accession>A0AAV4MQ88</accession>
<evidence type="ECO:0000256" key="1">
    <source>
        <dbReference type="SAM" id="Phobius"/>
    </source>
</evidence>
<dbReference type="EMBL" id="BPLQ01000751">
    <property type="protein sequence ID" value="GIX74574.1"/>
    <property type="molecule type" value="Genomic_DNA"/>
</dbReference>
<dbReference type="AlphaFoldDB" id="A0AAV4MQ88"/>
<feature type="transmembrane region" description="Helical" evidence="1">
    <location>
        <begin position="29"/>
        <end position="48"/>
    </location>
</feature>
<dbReference type="Proteomes" id="UP001054837">
    <property type="component" value="Unassembled WGS sequence"/>
</dbReference>
<comment type="caution">
    <text evidence="2">The sequence shown here is derived from an EMBL/GenBank/DDBJ whole genome shotgun (WGS) entry which is preliminary data.</text>
</comment>
<keyword evidence="1" id="KW-0812">Transmembrane</keyword>
<organism evidence="2 3">
    <name type="scientific">Caerostris darwini</name>
    <dbReference type="NCBI Taxonomy" id="1538125"/>
    <lineage>
        <taxon>Eukaryota</taxon>
        <taxon>Metazoa</taxon>
        <taxon>Ecdysozoa</taxon>
        <taxon>Arthropoda</taxon>
        <taxon>Chelicerata</taxon>
        <taxon>Arachnida</taxon>
        <taxon>Araneae</taxon>
        <taxon>Araneomorphae</taxon>
        <taxon>Entelegynae</taxon>
        <taxon>Araneoidea</taxon>
        <taxon>Araneidae</taxon>
        <taxon>Caerostris</taxon>
    </lineage>
</organism>
<evidence type="ECO:0000313" key="2">
    <source>
        <dbReference type="EMBL" id="GIX74574.1"/>
    </source>
</evidence>
<keyword evidence="1" id="KW-1133">Transmembrane helix</keyword>
<keyword evidence="1" id="KW-0472">Membrane</keyword>
<sequence length="89" mass="9972">MFFLSVASLGMDLTNGTLALKEGSMELLGPWRIIFVVFVTYSMLPLSLRWCLFCGTTSSIAHTIIVLFSTPKDDRTFEFAKKVRNSKSS</sequence>
<proteinExistence type="predicted"/>
<evidence type="ECO:0000313" key="3">
    <source>
        <dbReference type="Proteomes" id="UP001054837"/>
    </source>
</evidence>
<gene>
    <name evidence="2" type="primary">AVEN_82177_1</name>
    <name evidence="2" type="ORF">CDAR_312861</name>
</gene>
<name>A0AAV4MQ88_9ARAC</name>
<keyword evidence="3" id="KW-1185">Reference proteome</keyword>